<evidence type="ECO:0000313" key="1">
    <source>
        <dbReference type="EMBL" id="GAI77330.1"/>
    </source>
</evidence>
<protein>
    <recommendedName>
        <fullName evidence="2">DUF1788 domain-containing protein</fullName>
    </recommendedName>
</protein>
<feature type="non-terminal residue" evidence="1">
    <location>
        <position position="160"/>
    </location>
</feature>
<gene>
    <name evidence="1" type="ORF">S12H4_24368</name>
</gene>
<name>X1SPP2_9ZZZZ</name>
<evidence type="ECO:0008006" key="2">
    <source>
        <dbReference type="Google" id="ProtNLM"/>
    </source>
</evidence>
<accession>X1SPP2</accession>
<comment type="caution">
    <text evidence="1">The sequence shown here is derived from an EMBL/GenBank/DDBJ whole genome shotgun (WGS) entry which is preliminary data.</text>
</comment>
<proteinExistence type="predicted"/>
<feature type="non-terminal residue" evidence="1">
    <location>
        <position position="1"/>
    </location>
</feature>
<dbReference type="EMBL" id="BARW01013206">
    <property type="protein sequence ID" value="GAI77330.1"/>
    <property type="molecule type" value="Genomic_DNA"/>
</dbReference>
<reference evidence="1" key="1">
    <citation type="journal article" date="2014" name="Front. Microbiol.">
        <title>High frequency of phylogenetically diverse reductive dehalogenase-homologous genes in deep subseafloor sedimentary metagenomes.</title>
        <authorList>
            <person name="Kawai M."/>
            <person name="Futagami T."/>
            <person name="Toyoda A."/>
            <person name="Takaki Y."/>
            <person name="Nishi S."/>
            <person name="Hori S."/>
            <person name="Arai W."/>
            <person name="Tsubouchi T."/>
            <person name="Morono Y."/>
            <person name="Uchiyama I."/>
            <person name="Ito T."/>
            <person name="Fujiyama A."/>
            <person name="Inagaki F."/>
            <person name="Takami H."/>
        </authorList>
    </citation>
    <scope>NUCLEOTIDE SEQUENCE</scope>
    <source>
        <strain evidence="1">Expedition CK06-06</strain>
    </source>
</reference>
<sequence length="160" mass="19400">PAYIYTYDPRQEYKIRKEIENLKERLLRPDNYVDCLILNIYKELILFLKDQFLGKESLFDMIIEEEKMNPEGMTSLLKEKAHSQEFFKFIDAKAQKHFNLPSKYKKIYLMIYGFGSIFPYLRTSEFLKNYEQYLSGGYKLITVYPGHYENKYYHLFSIFN</sequence>
<dbReference type="AlphaFoldDB" id="X1SPP2"/>
<dbReference type="Pfam" id="PF08747">
    <property type="entry name" value="BrxB"/>
    <property type="match status" value="1"/>
</dbReference>
<dbReference type="InterPro" id="IPR014858">
    <property type="entry name" value="BrxB"/>
</dbReference>
<organism evidence="1">
    <name type="scientific">marine sediment metagenome</name>
    <dbReference type="NCBI Taxonomy" id="412755"/>
    <lineage>
        <taxon>unclassified sequences</taxon>
        <taxon>metagenomes</taxon>
        <taxon>ecological metagenomes</taxon>
    </lineage>
</organism>